<dbReference type="InterPro" id="IPR024775">
    <property type="entry name" value="DinB-like"/>
</dbReference>
<dbReference type="SUPFAM" id="SSF109854">
    <property type="entry name" value="DinB/YfiT-like putative metalloenzymes"/>
    <property type="match status" value="1"/>
</dbReference>
<feature type="domain" description="DinB-like" evidence="1">
    <location>
        <begin position="10"/>
        <end position="143"/>
    </location>
</feature>
<name>A0A6J4PGM7_9BACT</name>
<dbReference type="EMBL" id="CADCUQ010000555">
    <property type="protein sequence ID" value="CAA9414109.1"/>
    <property type="molecule type" value="Genomic_DNA"/>
</dbReference>
<dbReference type="Gene3D" id="1.20.120.450">
    <property type="entry name" value="dinb family like domain"/>
    <property type="match status" value="1"/>
</dbReference>
<reference evidence="2" key="1">
    <citation type="submission" date="2020-02" db="EMBL/GenBank/DDBJ databases">
        <authorList>
            <person name="Meier V. D."/>
        </authorList>
    </citation>
    <scope>NUCLEOTIDE SEQUENCE</scope>
    <source>
        <strain evidence="2">AVDCRST_MAG64</strain>
    </source>
</reference>
<protein>
    <recommendedName>
        <fullName evidence="1">DinB-like domain-containing protein</fullName>
    </recommendedName>
</protein>
<dbReference type="Pfam" id="PF12867">
    <property type="entry name" value="DinB_2"/>
    <property type="match status" value="1"/>
</dbReference>
<gene>
    <name evidence="2" type="ORF">AVDCRST_MAG64-2491</name>
</gene>
<organism evidence="2">
    <name type="scientific">uncultured Phycisphaerae bacterium</name>
    <dbReference type="NCBI Taxonomy" id="904963"/>
    <lineage>
        <taxon>Bacteria</taxon>
        <taxon>Pseudomonadati</taxon>
        <taxon>Planctomycetota</taxon>
        <taxon>Phycisphaerae</taxon>
        <taxon>environmental samples</taxon>
    </lineage>
</organism>
<dbReference type="AlphaFoldDB" id="A0A6J4PGM7"/>
<dbReference type="InterPro" id="IPR034660">
    <property type="entry name" value="DinB/YfiT-like"/>
</dbReference>
<proteinExistence type="predicted"/>
<evidence type="ECO:0000259" key="1">
    <source>
        <dbReference type="Pfam" id="PF12867"/>
    </source>
</evidence>
<sequence length="157" mass="18228">MDRNLLELYEDGGRKLTKAVEHLDRNDLTAFPVPNTWSIQQLVVHLADCDLVFSDRIKRVVAEDKPQLLAFDESRWAKNLHYELQSPQDAVELFALNRRVTAAVLKVLPDEAFARTGVHSEKGELKLEQIVRTAVNHLDHHLKFLYDKREKLGKMMW</sequence>
<evidence type="ECO:0000313" key="2">
    <source>
        <dbReference type="EMBL" id="CAA9414109.1"/>
    </source>
</evidence>
<accession>A0A6J4PGM7</accession>